<feature type="domain" description="GPI ethanolamine phosphate transferase 2 C-terminal" evidence="13">
    <location>
        <begin position="837"/>
        <end position="995"/>
    </location>
</feature>
<evidence type="ECO:0000256" key="11">
    <source>
        <dbReference type="SAM" id="MobiDB-lite"/>
    </source>
</evidence>
<evidence type="ECO:0000256" key="2">
    <source>
        <dbReference type="ARBA" id="ARBA00004687"/>
    </source>
</evidence>
<feature type="transmembrane region" description="Helical" evidence="12">
    <location>
        <begin position="425"/>
        <end position="445"/>
    </location>
</feature>
<feature type="transmembrane region" description="Helical" evidence="12">
    <location>
        <begin position="579"/>
        <end position="597"/>
    </location>
</feature>
<gene>
    <name evidence="14" type="primary">GPI13</name>
    <name evidence="14" type="ORF">V5O48_005773</name>
</gene>
<feature type="transmembrane region" description="Helical" evidence="12">
    <location>
        <begin position="496"/>
        <end position="514"/>
    </location>
</feature>
<keyword evidence="8 12" id="KW-1133">Transmembrane helix</keyword>
<reference evidence="14 15" key="1">
    <citation type="submission" date="2024-02" db="EMBL/GenBank/DDBJ databases">
        <title>A draft genome for the cacao thread blight pathogen Marasmius crinis-equi.</title>
        <authorList>
            <person name="Cohen S.P."/>
            <person name="Baruah I.K."/>
            <person name="Amoako-Attah I."/>
            <person name="Bukari Y."/>
            <person name="Meinhardt L.W."/>
            <person name="Bailey B.A."/>
        </authorList>
    </citation>
    <scope>NUCLEOTIDE SEQUENCE [LARGE SCALE GENOMIC DNA]</scope>
    <source>
        <strain evidence="14 15">GH-76</strain>
    </source>
</reference>
<dbReference type="InterPro" id="IPR002591">
    <property type="entry name" value="Phosphodiest/P_Trfase"/>
</dbReference>
<feature type="transmembrane region" description="Helical" evidence="12">
    <location>
        <begin position="652"/>
        <end position="671"/>
    </location>
</feature>
<evidence type="ECO:0000259" key="13">
    <source>
        <dbReference type="Pfam" id="PF19316"/>
    </source>
</evidence>
<evidence type="ECO:0000256" key="6">
    <source>
        <dbReference type="ARBA" id="ARBA00022692"/>
    </source>
</evidence>
<evidence type="ECO:0000256" key="12">
    <source>
        <dbReference type="SAM" id="Phobius"/>
    </source>
</evidence>
<protein>
    <submittedName>
        <fullName evidence="14">Mannose-ethanolamine phosphotransferase gpi13</fullName>
    </submittedName>
</protein>
<feature type="transmembrane region" description="Helical" evidence="12">
    <location>
        <begin position="549"/>
        <end position="567"/>
    </location>
</feature>
<evidence type="ECO:0000256" key="3">
    <source>
        <dbReference type="ARBA" id="ARBA00008695"/>
    </source>
</evidence>
<evidence type="ECO:0000256" key="4">
    <source>
        <dbReference type="ARBA" id="ARBA00022502"/>
    </source>
</evidence>
<name>A0ABR3FLC9_9AGAR</name>
<dbReference type="SUPFAM" id="SSF53649">
    <property type="entry name" value="Alkaline phosphatase-like"/>
    <property type="match status" value="1"/>
</dbReference>
<dbReference type="Gene3D" id="3.40.720.10">
    <property type="entry name" value="Alkaline Phosphatase, subunit A"/>
    <property type="match status" value="1"/>
</dbReference>
<evidence type="ECO:0000256" key="9">
    <source>
        <dbReference type="ARBA" id="ARBA00023136"/>
    </source>
</evidence>
<feature type="transmembrane region" description="Helical" evidence="12">
    <location>
        <begin position="620"/>
        <end position="640"/>
    </location>
</feature>
<keyword evidence="6 12" id="KW-0812">Transmembrane</keyword>
<dbReference type="Pfam" id="PF01663">
    <property type="entry name" value="Phosphodiest"/>
    <property type="match status" value="1"/>
</dbReference>
<dbReference type="Pfam" id="PF19316">
    <property type="entry name" value="PIGO_PIGG"/>
    <property type="match status" value="1"/>
</dbReference>
<keyword evidence="10" id="KW-0325">Glycoprotein</keyword>
<keyword evidence="7" id="KW-0256">Endoplasmic reticulum</keyword>
<dbReference type="InterPro" id="IPR017850">
    <property type="entry name" value="Alkaline_phosphatase_core_sf"/>
</dbReference>
<accession>A0ABR3FLC9</accession>
<feature type="transmembrane region" description="Helical" evidence="12">
    <location>
        <begin position="980"/>
        <end position="1004"/>
    </location>
</feature>
<dbReference type="InterPro" id="IPR045687">
    <property type="entry name" value="PIGG/GPI7_C"/>
</dbReference>
<comment type="caution">
    <text evidence="14">The sequence shown here is derived from an EMBL/GenBank/DDBJ whole genome shotgun (WGS) entry which is preliminary data.</text>
</comment>
<keyword evidence="5" id="KW-0808">Transferase</keyword>
<sequence>MTRISMGVLLLLWLGFVHVTGLYLFTGGFLLTRLALTDVTAPNDTLPPTHSRAIVLIIDALRFDFVSPDTPLPASPYHHNILTLPAQLTAKYPRQSFLFNSYADPPTTTLQRIKGITTGSLPTFVDLGNNFGGSSIAEDSIIKQLTGAGKTCAFMGDDTWMSVFPDSFHPNLTFPYDSFNVEDLHTVDNGVITHLFPLLEDKSEPFDFVVGHFLGVDHVGHRVSPDHPSMKAKLEQMNEVLTRVVDSLDDDTLLVVLGDHGMDSSGDHGGDDILETSSALWIYSKGRPLSSNSPVPSGLVEYTTFPGAAVPHRRIQQIDLVPTLSLLLGLPIPFNNLGSVIPELFASTLPRALSLNSAQIHTYLQTYRNSPSGKELDDGWGNLRLAWDAISSTTTNSEQWLIAHSNFNRVALSECRSMWAQFNPIMMGLGLALLSIGVLASWGLYTRVSQADHRWEDNIAHKLAMAIRGAAAGTTLGVLAFLLLEKYLRPHGIDALDLVLFSAPFFSCVLTLIASPLQLPSSFHEVPFVLAIHAISFLSNSFTFWEDRIAPYLLLTTSLFPAILTGVRAPTSRLRRRILGYSAIFAICVRFMGYYSVCREEQQPYCHVTFYSQSTAPEHIRILILPFVVTVAYAIDKVFLGTSKSNGGMATLWLNFILKPALLLGSLSWILEWVDTTGFWGDDPMVSSVIRATRTWFARIALGFLMLPGAWLWWREPLCIRVQKGEEKQAGKQQVQILGFGNAFGAPYLLFYTIFLIWVWFSSQLTGQVVLGLSTIAFLCYLEIADGVKDVRELDEAFESGRISGLVDGKSHGNADASVASPPPEVAKLRIRFNDMMTISLLGIHTFYATGHQSTISSIQWKSAFVLTPNVTYPFSPLTVLLNSFGALVLVGVAAPLLAVWNREPKPVLVGNPRERTDASEQAGTDKQDPNPTSLSNLAHHETTVAALGVMIYFSVLLLGTAISAAILRRHLMVWKVFAPRFMAAALGVLVVDVSAIVGVGLGLSRVAARVEEVFKGVVG</sequence>
<feature type="compositionally biased region" description="Basic and acidic residues" evidence="11">
    <location>
        <begin position="913"/>
        <end position="929"/>
    </location>
</feature>
<evidence type="ECO:0000256" key="5">
    <source>
        <dbReference type="ARBA" id="ARBA00022679"/>
    </source>
</evidence>
<dbReference type="EMBL" id="JBAHYK010000239">
    <property type="protein sequence ID" value="KAL0576206.1"/>
    <property type="molecule type" value="Genomic_DNA"/>
</dbReference>
<evidence type="ECO:0000256" key="1">
    <source>
        <dbReference type="ARBA" id="ARBA00004477"/>
    </source>
</evidence>
<dbReference type="Proteomes" id="UP001465976">
    <property type="component" value="Unassembled WGS sequence"/>
</dbReference>
<evidence type="ECO:0000313" key="14">
    <source>
        <dbReference type="EMBL" id="KAL0576206.1"/>
    </source>
</evidence>
<evidence type="ECO:0000256" key="10">
    <source>
        <dbReference type="ARBA" id="ARBA00023180"/>
    </source>
</evidence>
<dbReference type="CDD" id="cd16023">
    <property type="entry name" value="GPI_EPT_3"/>
    <property type="match status" value="1"/>
</dbReference>
<comment type="pathway">
    <text evidence="2">Glycolipid biosynthesis; glycosylphosphatidylinositol-anchor biosynthesis.</text>
</comment>
<dbReference type="InterPro" id="IPR037675">
    <property type="entry name" value="PIG-O_N"/>
</dbReference>
<evidence type="ECO:0000313" key="15">
    <source>
        <dbReference type="Proteomes" id="UP001465976"/>
    </source>
</evidence>
<feature type="transmembrane region" description="Helical" evidence="12">
    <location>
        <begin position="735"/>
        <end position="761"/>
    </location>
</feature>
<comment type="subcellular location">
    <subcellularLocation>
        <location evidence="1">Endoplasmic reticulum membrane</location>
        <topology evidence="1">Multi-pass membrane protein</topology>
    </subcellularLocation>
</comment>
<proteinExistence type="inferred from homology"/>
<feature type="region of interest" description="Disordered" evidence="11">
    <location>
        <begin position="909"/>
        <end position="936"/>
    </location>
</feature>
<feature type="transmembrane region" description="Helical" evidence="12">
    <location>
        <begin position="945"/>
        <end position="968"/>
    </location>
</feature>
<comment type="similarity">
    <text evidence="3">Belongs to the PIGG/PIGN/PIGO family. PIGO subfamily.</text>
</comment>
<keyword evidence="9 12" id="KW-0472">Membrane</keyword>
<keyword evidence="4" id="KW-0337">GPI-anchor biosynthesis</keyword>
<organism evidence="14 15">
    <name type="scientific">Marasmius crinis-equi</name>
    <dbReference type="NCBI Taxonomy" id="585013"/>
    <lineage>
        <taxon>Eukaryota</taxon>
        <taxon>Fungi</taxon>
        <taxon>Dikarya</taxon>
        <taxon>Basidiomycota</taxon>
        <taxon>Agaricomycotina</taxon>
        <taxon>Agaricomycetes</taxon>
        <taxon>Agaricomycetidae</taxon>
        <taxon>Agaricales</taxon>
        <taxon>Marasmiineae</taxon>
        <taxon>Marasmiaceae</taxon>
        <taxon>Marasmius</taxon>
    </lineage>
</organism>
<dbReference type="PANTHER" id="PTHR23071">
    <property type="entry name" value="PHOSPHATIDYLINOSITOL GLYCAN"/>
    <property type="match status" value="1"/>
</dbReference>
<feature type="transmembrane region" description="Helical" evidence="12">
    <location>
        <begin position="767"/>
        <end position="784"/>
    </location>
</feature>
<feature type="transmembrane region" description="Helical" evidence="12">
    <location>
        <begin position="880"/>
        <end position="901"/>
    </location>
</feature>
<evidence type="ECO:0000256" key="7">
    <source>
        <dbReference type="ARBA" id="ARBA00022824"/>
    </source>
</evidence>
<evidence type="ECO:0000256" key="8">
    <source>
        <dbReference type="ARBA" id="ARBA00022989"/>
    </source>
</evidence>
<dbReference type="InterPro" id="IPR039524">
    <property type="entry name" value="PIGO/GPI13"/>
</dbReference>
<feature type="transmembrane region" description="Helical" evidence="12">
    <location>
        <begin position="465"/>
        <end position="484"/>
    </location>
</feature>
<feature type="transmembrane region" description="Helical" evidence="12">
    <location>
        <begin position="696"/>
        <end position="714"/>
    </location>
</feature>
<feature type="transmembrane region" description="Helical" evidence="12">
    <location>
        <begin position="526"/>
        <end position="543"/>
    </location>
</feature>
<keyword evidence="15" id="KW-1185">Reference proteome</keyword>
<dbReference type="PANTHER" id="PTHR23071:SF1">
    <property type="entry name" value="GPI ETHANOLAMINE PHOSPHATE TRANSFERASE 3"/>
    <property type="match status" value="1"/>
</dbReference>